<dbReference type="Gene3D" id="1.10.260.40">
    <property type="entry name" value="lambda repressor-like DNA-binding domains"/>
    <property type="match status" value="1"/>
</dbReference>
<dbReference type="Pfam" id="PF17765">
    <property type="entry name" value="MLTR_LBD"/>
    <property type="match status" value="1"/>
</dbReference>
<accession>A0A3Q9NYK5</accession>
<sequence>MAPTKTPRLERTRTELAEFLKSRRERIAPEEVGLQASGRRRTPGLRREEVAALSGVGITWYTWLEQGRDIGVSAEFLDDLCKVLRLDAAERRHLYMLTQKRLPREPARTACTVPPVAHDLLSRLSESPSYVLNLKWDVLAWNASADRLFGFSAQAPEQRNMLWMTFADERFRARLNPWEEQARQILTSFKRDFVQAPQDAELARLTENLSRMDDTFHDWWRRPDIDGKCSGRRTFNIEDLGEVELSHITMTLESDKHLRFVYYTPLDDSLDAFRGWLQRGEIGA</sequence>
<protein>
    <submittedName>
        <fullName evidence="2">Transcriptional regulator</fullName>
    </submittedName>
</protein>
<dbReference type="Proteomes" id="UP000282731">
    <property type="component" value="Chromosome"/>
</dbReference>
<dbReference type="AlphaFoldDB" id="A0A3Q9NYK5"/>
<feature type="domain" description="HTH cro/C1-type" evidence="1">
    <location>
        <begin position="19"/>
        <end position="91"/>
    </location>
</feature>
<evidence type="ECO:0000313" key="2">
    <source>
        <dbReference type="EMBL" id="AZT97651.1"/>
    </source>
</evidence>
<dbReference type="Pfam" id="PF13560">
    <property type="entry name" value="HTH_31"/>
    <property type="match status" value="1"/>
</dbReference>
<dbReference type="RefSeq" id="WP_127362138.1">
    <property type="nucleotide sequence ID" value="NZ_CP025334.1"/>
</dbReference>
<dbReference type="InterPro" id="IPR041413">
    <property type="entry name" value="MLTR_LBD"/>
</dbReference>
<organism evidence="2 3">
    <name type="scientific">Brevibacterium aurantiacum</name>
    <dbReference type="NCBI Taxonomy" id="273384"/>
    <lineage>
        <taxon>Bacteria</taxon>
        <taxon>Bacillati</taxon>
        <taxon>Actinomycetota</taxon>
        <taxon>Actinomycetes</taxon>
        <taxon>Micrococcales</taxon>
        <taxon>Brevibacteriaceae</taxon>
        <taxon>Brevibacterium</taxon>
    </lineage>
</organism>
<proteinExistence type="predicted"/>
<dbReference type="SMART" id="SM00530">
    <property type="entry name" value="HTH_XRE"/>
    <property type="match status" value="1"/>
</dbReference>
<dbReference type="EMBL" id="CP025334">
    <property type="protein sequence ID" value="AZT97651.1"/>
    <property type="molecule type" value="Genomic_DNA"/>
</dbReference>
<dbReference type="GO" id="GO:0003677">
    <property type="term" value="F:DNA binding"/>
    <property type="evidence" value="ECO:0007669"/>
    <property type="project" value="InterPro"/>
</dbReference>
<dbReference type="SUPFAM" id="SSF47413">
    <property type="entry name" value="lambda repressor-like DNA-binding domains"/>
    <property type="match status" value="1"/>
</dbReference>
<dbReference type="PANTHER" id="PTHR35010">
    <property type="entry name" value="BLL4672 PROTEIN-RELATED"/>
    <property type="match status" value="1"/>
</dbReference>
<reference evidence="2 3" key="1">
    <citation type="submission" date="2017-12" db="EMBL/GenBank/DDBJ databases">
        <authorList>
            <person name="Levesque S."/>
        </authorList>
    </citation>
    <scope>NUCLEOTIDE SEQUENCE [LARGE SCALE GENOMIC DNA]</scope>
    <source>
        <strain evidence="2 3">SMQ-1420</strain>
    </source>
</reference>
<reference evidence="2 3" key="2">
    <citation type="submission" date="2019-01" db="EMBL/GenBank/DDBJ databases">
        <title>Comparative genomic analysis of Brevibacterium aurantiacum sheds light on its evolution and its adaptation to smear-ripened cheeses.</title>
        <authorList>
            <person name="Moineau S."/>
        </authorList>
    </citation>
    <scope>NUCLEOTIDE SEQUENCE [LARGE SCALE GENOMIC DNA]</scope>
    <source>
        <strain evidence="2 3">SMQ-1420</strain>
    </source>
</reference>
<dbReference type="InterPro" id="IPR010982">
    <property type="entry name" value="Lambda_DNA-bd_dom_sf"/>
</dbReference>
<name>A0A3Q9NYK5_BREAU</name>
<evidence type="ECO:0000313" key="3">
    <source>
        <dbReference type="Proteomes" id="UP000282731"/>
    </source>
</evidence>
<dbReference type="Gene3D" id="3.30.450.180">
    <property type="match status" value="1"/>
</dbReference>
<gene>
    <name evidence="2" type="ORF">CXR27_12045</name>
</gene>
<evidence type="ECO:0000259" key="1">
    <source>
        <dbReference type="SMART" id="SM00530"/>
    </source>
</evidence>
<dbReference type="CDD" id="cd00093">
    <property type="entry name" value="HTH_XRE"/>
    <property type="match status" value="1"/>
</dbReference>
<dbReference type="InterPro" id="IPR001387">
    <property type="entry name" value="Cro/C1-type_HTH"/>
</dbReference>